<feature type="region of interest" description="Disordered" evidence="1">
    <location>
        <begin position="1"/>
        <end position="26"/>
    </location>
</feature>
<evidence type="ECO:0000313" key="3">
    <source>
        <dbReference type="Proteomes" id="UP000229559"/>
    </source>
</evidence>
<reference evidence="3" key="1">
    <citation type="submission" date="2017-09" db="EMBL/GenBank/DDBJ databases">
        <title>Depth-based differentiation of microbial function through sediment-hosted aquifers and enrichment of novel symbionts in the deep terrestrial subsurface.</title>
        <authorList>
            <person name="Probst A.J."/>
            <person name="Ladd B."/>
            <person name="Jarett J.K."/>
            <person name="Geller-Mcgrath D.E."/>
            <person name="Sieber C.M.K."/>
            <person name="Emerson J.B."/>
            <person name="Anantharaman K."/>
            <person name="Thomas B.C."/>
            <person name="Malmstrom R."/>
            <person name="Stieglmeier M."/>
            <person name="Klingl A."/>
            <person name="Woyke T."/>
            <person name="Ryan C.M."/>
            <person name="Banfield J.F."/>
        </authorList>
    </citation>
    <scope>NUCLEOTIDE SEQUENCE [LARGE SCALE GENOMIC DNA]</scope>
</reference>
<accession>A0A2M6YQH1</accession>
<evidence type="ECO:0000313" key="2">
    <source>
        <dbReference type="EMBL" id="PIU33382.1"/>
    </source>
</evidence>
<dbReference type="AlphaFoldDB" id="A0A2M6YQH1"/>
<proteinExistence type="predicted"/>
<evidence type="ECO:0000256" key="1">
    <source>
        <dbReference type="SAM" id="MobiDB-lite"/>
    </source>
</evidence>
<dbReference type="Proteomes" id="UP000229559">
    <property type="component" value="Unassembled WGS sequence"/>
</dbReference>
<dbReference type="EMBL" id="PEXA01000010">
    <property type="protein sequence ID" value="PIU33382.1"/>
    <property type="molecule type" value="Genomic_DNA"/>
</dbReference>
<sequence>MTSSQHGAYVQGNTHPTMAKNNGQPSRKVELIPEISPQFRLWAEIRPHEVGIGSNRGSAGRGEYVLGSCTN</sequence>
<gene>
    <name evidence="2" type="ORF">COT04_00315</name>
</gene>
<feature type="compositionally biased region" description="Polar residues" evidence="1">
    <location>
        <begin position="1"/>
        <end position="25"/>
    </location>
</feature>
<protein>
    <submittedName>
        <fullName evidence="2">Uncharacterized protein</fullName>
    </submittedName>
</protein>
<comment type="caution">
    <text evidence="2">The sequence shown here is derived from an EMBL/GenBank/DDBJ whole genome shotgun (WGS) entry which is preliminary data.</text>
</comment>
<organism evidence="2 3">
    <name type="scientific">Candidatus Shapirobacteria bacterium CG07_land_8_20_14_0_80_39_12</name>
    <dbReference type="NCBI Taxonomy" id="1974480"/>
    <lineage>
        <taxon>Bacteria</taxon>
        <taxon>Candidatus Shapironibacteriota</taxon>
    </lineage>
</organism>
<name>A0A2M6YQH1_9BACT</name>